<evidence type="ECO:0000256" key="2">
    <source>
        <dbReference type="ARBA" id="ARBA00022692"/>
    </source>
</evidence>
<feature type="transmembrane region" description="Helical" evidence="5">
    <location>
        <begin position="236"/>
        <end position="253"/>
    </location>
</feature>
<sequence length="323" mass="34434">MQPLTCRCRPASIYGLTSGCSLLIAGAIADVIGSRPVYLVGCFLLTGFVLGSGLSQTATQLIVFRGCQGVAVSMCLPTAMSLLSAYLPRGKRRNIGFAFFSAGQPLGYSIGLLLGGFFVDSIGWRYGWYLSACVAFAVLTIGVLGLPKRPDGVGSGRLRRILFGIDWVGAVLASASLAMFSYVLAVVSSSTSSIRDATQIVLLCIAAACMPAFAFWMRQQQRRGKPVLIPNSLWKTLSFTTLCVMILLTWAVIQGIENLQSLYFQKVQGLAALPTSLCFIPNIAIALFVVSALIITSTFPDDTQALAGAFGLRNVSNKGLKTE</sequence>
<keyword evidence="3 5" id="KW-1133">Transmembrane helix</keyword>
<evidence type="ECO:0000256" key="3">
    <source>
        <dbReference type="ARBA" id="ARBA00022989"/>
    </source>
</evidence>
<dbReference type="PANTHER" id="PTHR42718">
    <property type="entry name" value="MAJOR FACILITATOR SUPERFAMILY MULTIDRUG TRANSPORTER MFSC"/>
    <property type="match status" value="1"/>
</dbReference>
<dbReference type="SUPFAM" id="SSF103473">
    <property type="entry name" value="MFS general substrate transporter"/>
    <property type="match status" value="1"/>
</dbReference>
<comment type="subcellular location">
    <subcellularLocation>
        <location evidence="1">Membrane</location>
        <topology evidence="1">Multi-pass membrane protein</topology>
    </subcellularLocation>
</comment>
<dbReference type="GO" id="GO:0022857">
    <property type="term" value="F:transmembrane transporter activity"/>
    <property type="evidence" value="ECO:0007669"/>
    <property type="project" value="InterPro"/>
</dbReference>
<dbReference type="OMA" id="KAWITIL"/>
<feature type="transmembrane region" description="Helical" evidence="5">
    <location>
        <begin position="95"/>
        <end position="114"/>
    </location>
</feature>
<dbReference type="Pfam" id="PF07690">
    <property type="entry name" value="MFS_1"/>
    <property type="match status" value="1"/>
</dbReference>
<dbReference type="PROSITE" id="PS50850">
    <property type="entry name" value="MFS"/>
    <property type="match status" value="1"/>
</dbReference>
<dbReference type="GO" id="GO:0016020">
    <property type="term" value="C:membrane"/>
    <property type="evidence" value="ECO:0007669"/>
    <property type="project" value="UniProtKB-SubCell"/>
</dbReference>
<accession>M7TS67</accession>
<organism evidence="7 8">
    <name type="scientific">Eutypa lata (strain UCR-EL1)</name>
    <name type="common">Grapevine dieback disease fungus</name>
    <name type="synonym">Eutypa armeniacae</name>
    <dbReference type="NCBI Taxonomy" id="1287681"/>
    <lineage>
        <taxon>Eukaryota</taxon>
        <taxon>Fungi</taxon>
        <taxon>Dikarya</taxon>
        <taxon>Ascomycota</taxon>
        <taxon>Pezizomycotina</taxon>
        <taxon>Sordariomycetes</taxon>
        <taxon>Xylariomycetidae</taxon>
        <taxon>Xylariales</taxon>
        <taxon>Diatrypaceae</taxon>
        <taxon>Eutypa</taxon>
    </lineage>
</organism>
<protein>
    <submittedName>
        <fullName evidence="7">Putative integral membrane protein</fullName>
    </submittedName>
</protein>
<feature type="transmembrane region" description="Helical" evidence="5">
    <location>
        <begin position="37"/>
        <end position="56"/>
    </location>
</feature>
<name>M7TS67_EUTLA</name>
<evidence type="ECO:0000313" key="7">
    <source>
        <dbReference type="EMBL" id="EMR72801.1"/>
    </source>
</evidence>
<feature type="transmembrane region" description="Helical" evidence="5">
    <location>
        <begin position="12"/>
        <end position="32"/>
    </location>
</feature>
<dbReference type="HOGENOM" id="CLU_860610_0_0_1"/>
<dbReference type="InterPro" id="IPR036259">
    <property type="entry name" value="MFS_trans_sf"/>
</dbReference>
<dbReference type="OrthoDB" id="2130629at2759"/>
<dbReference type="PANTHER" id="PTHR42718:SF27">
    <property type="entry name" value="TRANSPORTER, PUTATIVE-RELATED"/>
    <property type="match status" value="1"/>
</dbReference>
<dbReference type="eggNOG" id="KOG0254">
    <property type="taxonomic scope" value="Eukaryota"/>
</dbReference>
<dbReference type="STRING" id="1287681.M7TS67"/>
<dbReference type="AlphaFoldDB" id="M7TS67"/>
<keyword evidence="8" id="KW-1185">Reference proteome</keyword>
<feature type="transmembrane region" description="Helical" evidence="5">
    <location>
        <begin position="197"/>
        <end position="216"/>
    </location>
</feature>
<dbReference type="InterPro" id="IPR011701">
    <property type="entry name" value="MFS"/>
</dbReference>
<keyword evidence="4 5" id="KW-0472">Membrane</keyword>
<evidence type="ECO:0000256" key="4">
    <source>
        <dbReference type="ARBA" id="ARBA00023136"/>
    </source>
</evidence>
<feature type="domain" description="Major facilitator superfamily (MFS) profile" evidence="6">
    <location>
        <begin position="1"/>
        <end position="323"/>
    </location>
</feature>
<dbReference type="Proteomes" id="UP000012174">
    <property type="component" value="Unassembled WGS sequence"/>
</dbReference>
<reference evidence="8" key="1">
    <citation type="journal article" date="2013" name="Genome Announc.">
        <title>Draft genome sequence of the grapevine dieback fungus Eutypa lata UCR-EL1.</title>
        <authorList>
            <person name="Blanco-Ulate B."/>
            <person name="Rolshausen P.E."/>
            <person name="Cantu D."/>
        </authorList>
    </citation>
    <scope>NUCLEOTIDE SEQUENCE [LARGE SCALE GENOMIC DNA]</scope>
    <source>
        <strain evidence="8">UCR-EL1</strain>
    </source>
</reference>
<evidence type="ECO:0000259" key="6">
    <source>
        <dbReference type="PROSITE" id="PS50850"/>
    </source>
</evidence>
<keyword evidence="2 5" id="KW-0812">Transmembrane</keyword>
<feature type="transmembrane region" description="Helical" evidence="5">
    <location>
        <begin position="167"/>
        <end position="185"/>
    </location>
</feature>
<dbReference type="InterPro" id="IPR020846">
    <property type="entry name" value="MFS_dom"/>
</dbReference>
<evidence type="ECO:0000256" key="1">
    <source>
        <dbReference type="ARBA" id="ARBA00004141"/>
    </source>
</evidence>
<evidence type="ECO:0000256" key="5">
    <source>
        <dbReference type="SAM" id="Phobius"/>
    </source>
</evidence>
<evidence type="ECO:0000313" key="8">
    <source>
        <dbReference type="Proteomes" id="UP000012174"/>
    </source>
</evidence>
<feature type="transmembrane region" description="Helical" evidence="5">
    <location>
        <begin position="273"/>
        <end position="295"/>
    </location>
</feature>
<feature type="transmembrane region" description="Helical" evidence="5">
    <location>
        <begin position="126"/>
        <end position="146"/>
    </location>
</feature>
<dbReference type="Gene3D" id="1.20.1250.20">
    <property type="entry name" value="MFS general substrate transporter like domains"/>
    <property type="match status" value="1"/>
</dbReference>
<dbReference type="PROSITE" id="PS51257">
    <property type="entry name" value="PROKAR_LIPOPROTEIN"/>
    <property type="match status" value="1"/>
</dbReference>
<proteinExistence type="predicted"/>
<dbReference type="EMBL" id="KB705381">
    <property type="protein sequence ID" value="EMR72801.1"/>
    <property type="molecule type" value="Genomic_DNA"/>
</dbReference>
<dbReference type="KEGG" id="ela:UCREL1_143"/>
<gene>
    <name evidence="7" type="ORF">UCREL1_143</name>
</gene>